<evidence type="ECO:0000313" key="2">
    <source>
        <dbReference type="Proteomes" id="UP001597280"/>
    </source>
</evidence>
<accession>A0ABW4PX19</accession>
<organism evidence="1 2">
    <name type="scientific">Brachybacterium rhamnosum</name>
    <dbReference type="NCBI Taxonomy" id="173361"/>
    <lineage>
        <taxon>Bacteria</taxon>
        <taxon>Bacillati</taxon>
        <taxon>Actinomycetota</taxon>
        <taxon>Actinomycetes</taxon>
        <taxon>Micrococcales</taxon>
        <taxon>Dermabacteraceae</taxon>
        <taxon>Brachybacterium</taxon>
    </lineage>
</organism>
<sequence>MQTRRPTGCAPWPIVLLAGAEKAGKSWAAAEATGHEMIRDAYWLGIGEDDPDEYAQVPGADFQIVEHDGTYAALLASLRDIVALEADPDRPDLLIVDSMGRLWAQLSDMAQAEANERAAAKARKYHRSEPEDDVQITMDLWNRAKGRWGEVLDLLRAFRGPVIVTARLSVVTVMDAQGQPTKEKTDKVEAEKNLPYEVAAVVKMRARGEVELSGVRSVKLQLERPTRLNEFSVAKLWESMGVGEGMGERHHAGHPATPPAAEVDPAVQWLDAVMAEETVDGLRALWRDAQKAGAMNDGLAAAINQRAADLAPEAAAEAPAESAA</sequence>
<gene>
    <name evidence="1" type="ORF">ACFSDA_07965</name>
</gene>
<dbReference type="Pfam" id="PF13479">
    <property type="entry name" value="AAA_24"/>
    <property type="match status" value="1"/>
</dbReference>
<dbReference type="Proteomes" id="UP001597280">
    <property type="component" value="Unassembled WGS sequence"/>
</dbReference>
<dbReference type="RefSeq" id="WP_343904224.1">
    <property type="nucleotide sequence ID" value="NZ_BAAAIS010000002.1"/>
</dbReference>
<dbReference type="EMBL" id="JBHUFL010000002">
    <property type="protein sequence ID" value="MFD1835013.1"/>
    <property type="molecule type" value="Genomic_DNA"/>
</dbReference>
<reference evidence="2" key="1">
    <citation type="journal article" date="2019" name="Int. J. Syst. Evol. Microbiol.">
        <title>The Global Catalogue of Microorganisms (GCM) 10K type strain sequencing project: providing services to taxonomists for standard genome sequencing and annotation.</title>
        <authorList>
            <consortium name="The Broad Institute Genomics Platform"/>
            <consortium name="The Broad Institute Genome Sequencing Center for Infectious Disease"/>
            <person name="Wu L."/>
            <person name="Ma J."/>
        </authorList>
    </citation>
    <scope>NUCLEOTIDE SEQUENCE [LARGE SCALE GENOMIC DNA]</scope>
    <source>
        <strain evidence="2">JCM 11650</strain>
    </source>
</reference>
<comment type="caution">
    <text evidence="1">The sequence shown here is derived from an EMBL/GenBank/DDBJ whole genome shotgun (WGS) entry which is preliminary data.</text>
</comment>
<protein>
    <submittedName>
        <fullName evidence="1">AAA family ATPase</fullName>
    </submittedName>
</protein>
<proteinExistence type="predicted"/>
<keyword evidence="2" id="KW-1185">Reference proteome</keyword>
<name>A0ABW4PX19_9MICO</name>
<evidence type="ECO:0000313" key="1">
    <source>
        <dbReference type="EMBL" id="MFD1835013.1"/>
    </source>
</evidence>